<dbReference type="EMBL" id="AP011852">
    <property type="protein sequence ID" value="BAJ48002.1"/>
    <property type="molecule type" value="Genomic_DNA"/>
</dbReference>
<dbReference type="EMBL" id="BA000048">
    <property type="protein sequence ID" value="BAJ50802.1"/>
    <property type="molecule type" value="Genomic_DNA"/>
</dbReference>
<evidence type="ECO:0000313" key="1">
    <source>
        <dbReference type="EMBL" id="BAJ47982.1"/>
    </source>
</evidence>
<evidence type="ECO:0000313" key="3">
    <source>
        <dbReference type="EMBL" id="BAJ50802.1"/>
    </source>
</evidence>
<dbReference type="EMBL" id="AP011851">
    <property type="protein sequence ID" value="BAJ47982.1"/>
    <property type="molecule type" value="Genomic_DNA"/>
</dbReference>
<gene>
    <name evidence="3" type="ORF">CSUB_C0949</name>
    <name evidence="1" type="ORF">HGMM_F17C01C10</name>
    <name evidence="2" type="ORF">HGMM_F28E01C03</name>
</gene>
<name>E6N6R3_CALS0</name>
<dbReference type="Proteomes" id="UP000008120">
    <property type="component" value="Chromosome"/>
</dbReference>
<sequence length="111" mass="13092">MMDSYYDSNKAIGIAMEMGYIPLVRPHNRRNRGYYRRRSRKLFGVLADNYRYRPRGESTFGSIINEFGDRIKTSRYDTTATRIIARLIPHLAKTLIRIKKAIMEFLDTLVQ</sequence>
<dbReference type="AlphaFoldDB" id="E6N6R3"/>
<dbReference type="KEGG" id="csu:CSUB_C0949"/>
<reference evidence="1 4" key="2">
    <citation type="journal article" date="2011" name="Nucleic Acids Res.">
        <title>Insights into the evolution of Archaea and eukaryotic protein modifier systems revealed by the genome of a novel archaeal group.</title>
        <authorList>
            <person name="Nunoura T."/>
            <person name="Takaki Y."/>
            <person name="Kakuta J."/>
            <person name="Nishi S."/>
            <person name="Sugahara J."/>
            <person name="Kazama H."/>
            <person name="Chee G."/>
            <person name="Hattori M."/>
            <person name="Kanai A."/>
            <person name="Atomi H."/>
            <person name="Takai K."/>
            <person name="Takami H."/>
        </authorList>
    </citation>
    <scope>NUCLEOTIDE SEQUENCE [LARGE SCALE GENOMIC DNA]</scope>
</reference>
<protein>
    <recommendedName>
        <fullName evidence="5">Transposase</fullName>
    </recommendedName>
</protein>
<reference evidence="1 4" key="1">
    <citation type="journal article" date="2005" name="Environ. Microbiol.">
        <title>Genetic and functional properties of uncultivated thermophilic crenarchaeotes from a subsurface gold mine as revealed by analysis of genome fragments.</title>
        <authorList>
            <person name="Nunoura T."/>
            <person name="Hirayama H."/>
            <person name="Takami H."/>
            <person name="Oida H."/>
            <person name="Nishi S."/>
            <person name="Shimamura S."/>
            <person name="Suzuki Y."/>
            <person name="Inagaki F."/>
            <person name="Takai K."/>
            <person name="Nealson K.H."/>
            <person name="Horikoshi K."/>
        </authorList>
    </citation>
    <scope>NUCLEOTIDE SEQUENCE [LARGE SCALE GENOMIC DNA]</scope>
</reference>
<evidence type="ECO:0000313" key="4">
    <source>
        <dbReference type="Proteomes" id="UP000008120"/>
    </source>
</evidence>
<organism evidence="1 4">
    <name type="scientific">Caldiarchaeum subterraneum</name>
    <dbReference type="NCBI Taxonomy" id="311458"/>
    <lineage>
        <taxon>Archaea</taxon>
        <taxon>Nitrososphaerota</taxon>
        <taxon>Candidatus Caldarchaeales</taxon>
        <taxon>Candidatus Caldarchaeaceae</taxon>
        <taxon>Candidatus Caldarchaeum</taxon>
    </lineage>
</organism>
<dbReference type="BioCyc" id="CCAL311458:G131R-957-MONOMER"/>
<evidence type="ECO:0000313" key="2">
    <source>
        <dbReference type="EMBL" id="BAJ48002.1"/>
    </source>
</evidence>
<proteinExistence type="predicted"/>
<evidence type="ECO:0008006" key="5">
    <source>
        <dbReference type="Google" id="ProtNLM"/>
    </source>
</evidence>
<accession>E6N6R3</accession>